<dbReference type="EMBL" id="KB740948">
    <property type="protein sequence ID" value="ENN77360.1"/>
    <property type="molecule type" value="Genomic_DNA"/>
</dbReference>
<gene>
    <name evidence="4" type="primary">109537487</name>
    <name evidence="3" type="ORF">D910_08824</name>
    <name evidence="2" type="ORF">YQE_06185</name>
</gene>
<protein>
    <submittedName>
        <fullName evidence="1 4">Uncharacterized protein</fullName>
    </submittedName>
</protein>
<evidence type="ECO:0000313" key="6">
    <source>
        <dbReference type="Proteomes" id="UP000030742"/>
    </source>
</evidence>
<evidence type="ECO:0000313" key="2">
    <source>
        <dbReference type="EMBL" id="ENN77360.1"/>
    </source>
</evidence>
<dbReference type="STRING" id="77166.J3JWL8"/>
<accession>J3JWL8</accession>
<evidence type="ECO:0000313" key="5">
    <source>
        <dbReference type="Proteomes" id="UP000019118"/>
    </source>
</evidence>
<evidence type="ECO:0000313" key="1">
    <source>
        <dbReference type="EMBL" id="AEE62598.1"/>
    </source>
</evidence>
<dbReference type="KEGG" id="dpa:109537487"/>
<dbReference type="PANTHER" id="PTHR37962">
    <property type="entry name" value="MALE STERILE (3) 76CA"/>
    <property type="match status" value="1"/>
</dbReference>
<dbReference type="EnsemblMetazoa" id="XM_019904256.1">
    <property type="protein sequence ID" value="XP_019759815.1"/>
    <property type="gene ID" value="LOC109537487"/>
</dbReference>
<name>J3JWL8_DENPD</name>
<dbReference type="EMBL" id="KB632288">
    <property type="protein sequence ID" value="ERL91494.1"/>
    <property type="molecule type" value="Genomic_DNA"/>
</dbReference>
<reference evidence="5 6" key="2">
    <citation type="journal article" date="2013" name="Genome Biol.">
        <title>Draft genome of the mountain pine beetle, Dendroctonus ponderosae Hopkins, a major forest pest.</title>
        <authorList>
            <person name="Keeling C.I."/>
            <person name="Yuen M.M."/>
            <person name="Liao N.Y."/>
            <person name="Docking T.R."/>
            <person name="Chan S.K."/>
            <person name="Taylor G.A."/>
            <person name="Palmquist D.L."/>
            <person name="Jackman S.D."/>
            <person name="Nguyen A."/>
            <person name="Li M."/>
            <person name="Henderson H."/>
            <person name="Janes J.K."/>
            <person name="Zhao Y."/>
            <person name="Pandoh P."/>
            <person name="Moore R."/>
            <person name="Sperling F.A."/>
            <person name="Huber D.P."/>
            <person name="Birol I."/>
            <person name="Jones S.J."/>
            <person name="Bohlmann J."/>
        </authorList>
    </citation>
    <scope>NUCLEOTIDE SEQUENCE</scope>
</reference>
<evidence type="ECO:0000313" key="4">
    <source>
        <dbReference type="EnsemblMetazoa" id="XP_019759815.1"/>
    </source>
</evidence>
<proteinExistence type="evidence at transcript level"/>
<dbReference type="HOGENOM" id="CLU_097664_0_0_1"/>
<dbReference type="OMA" id="DPTNPMY"/>
<keyword evidence="5" id="KW-1185">Reference proteome</keyword>
<organism evidence="1">
    <name type="scientific">Dendroctonus ponderosae</name>
    <name type="common">Mountain pine beetle</name>
    <dbReference type="NCBI Taxonomy" id="77166"/>
    <lineage>
        <taxon>Eukaryota</taxon>
        <taxon>Metazoa</taxon>
        <taxon>Ecdysozoa</taxon>
        <taxon>Arthropoda</taxon>
        <taxon>Hexapoda</taxon>
        <taxon>Insecta</taxon>
        <taxon>Pterygota</taxon>
        <taxon>Neoptera</taxon>
        <taxon>Endopterygota</taxon>
        <taxon>Coleoptera</taxon>
        <taxon>Polyphaga</taxon>
        <taxon>Cucujiformia</taxon>
        <taxon>Curculionidae</taxon>
        <taxon>Scolytinae</taxon>
        <taxon>Dendroctonus</taxon>
    </lineage>
</organism>
<evidence type="ECO:0000313" key="3">
    <source>
        <dbReference type="EMBL" id="ERL91494.1"/>
    </source>
</evidence>
<dbReference type="PANTHER" id="PTHR37962:SF2">
    <property type="entry name" value="MALE STERILE (3) 76CA"/>
    <property type="match status" value="1"/>
</dbReference>
<dbReference type="AlphaFoldDB" id="J3JWL8"/>
<dbReference type="Proteomes" id="UP000019118">
    <property type="component" value="Unassembled WGS sequence"/>
</dbReference>
<reference evidence="1" key="1">
    <citation type="journal article" date="2012" name="Insect Biochem. Mol. Biol.">
        <title>Transcriptome and full-length cDNA resources for the mountain pine beetle, Dendroctonus ponderosae Hopkins, a major insect pest of pine forests.</title>
        <authorList>
            <person name="Keeling C.I."/>
            <person name="Henderson H."/>
            <person name="Li M."/>
            <person name="Yuen M."/>
            <person name="Clark E.L."/>
            <person name="Fraser J.D."/>
            <person name="Huber D.P."/>
            <person name="Liao N.Y."/>
            <person name="Roderick Docking T."/>
            <person name="Birol I."/>
            <person name="Chan S.K."/>
            <person name="Taylor G.A."/>
            <person name="Palmquist D."/>
            <person name="Jones S.J."/>
            <person name="Bohlmann J."/>
        </authorList>
    </citation>
    <scope>NUCLEOTIDE SEQUENCE</scope>
    <source>
        <tissue evidence="1">Whole larvae</tissue>
    </source>
</reference>
<sequence length="242" mass="28304">MSSRNVELPFFPQFETEHVGGGAIRVTWFEPKFSQSHYNVHNRTSGSNACTLIAILMASKCHDYNVVIKYPQENLNIRLIHLLAISMLEGNKIHEELKKKKVLKDLNLNVPEALKYTQEETYNLVEWKSSIYMERLSRSLCENIRSNYKEWLKLNKEPNEDLYVVLIADSRTVLFLFQTKTDTISLVDSHQHSVEQGAFVAIANRDQLGHLCFWFKEVVRKCYNSDPKLYELSFLHFKQTKK</sequence>
<dbReference type="Proteomes" id="UP000030742">
    <property type="component" value="Unassembled WGS sequence"/>
</dbReference>
<reference evidence="4" key="3">
    <citation type="submission" date="2024-08" db="UniProtKB">
        <authorList>
            <consortium name="EnsemblMetazoa"/>
        </authorList>
    </citation>
    <scope>IDENTIFICATION</scope>
</reference>
<dbReference type="OrthoDB" id="5797993at2759"/>
<dbReference type="EMBL" id="BT127636">
    <property type="protein sequence ID" value="AEE62598.1"/>
    <property type="molecule type" value="mRNA"/>
</dbReference>